<keyword evidence="2" id="KW-1185">Reference proteome</keyword>
<dbReference type="AlphaFoldDB" id="A0A2K4ZIW3"/>
<evidence type="ECO:0000313" key="1">
    <source>
        <dbReference type="EMBL" id="SOY30391.1"/>
    </source>
</evidence>
<name>A0A2K4ZIW3_9FIRM</name>
<dbReference type="Proteomes" id="UP000236311">
    <property type="component" value="Unassembled WGS sequence"/>
</dbReference>
<dbReference type="RefSeq" id="WP_146040073.1">
    <property type="nucleotide sequence ID" value="NZ_JANJZD010000015.1"/>
</dbReference>
<organism evidence="1 2">
    <name type="scientific">Acetatifactor muris</name>
    <dbReference type="NCBI Taxonomy" id="879566"/>
    <lineage>
        <taxon>Bacteria</taxon>
        <taxon>Bacillati</taxon>
        <taxon>Bacillota</taxon>
        <taxon>Clostridia</taxon>
        <taxon>Lachnospirales</taxon>
        <taxon>Lachnospiraceae</taxon>
        <taxon>Acetatifactor</taxon>
    </lineage>
</organism>
<gene>
    <name evidence="1" type="ORF">AMURIS_03118</name>
</gene>
<sequence>MSLALEEMRRRAVEKAVEENRIFTLLKSIRNLMEKARQRVRYNLDGLPDIPWMYWMPPRGDRKKLQPLIR</sequence>
<evidence type="ECO:0000313" key="2">
    <source>
        <dbReference type="Proteomes" id="UP000236311"/>
    </source>
</evidence>
<proteinExistence type="predicted"/>
<dbReference type="EMBL" id="OFSM01000015">
    <property type="protein sequence ID" value="SOY30391.1"/>
    <property type="molecule type" value="Genomic_DNA"/>
</dbReference>
<reference evidence="1 2" key="1">
    <citation type="submission" date="2018-01" db="EMBL/GenBank/DDBJ databases">
        <authorList>
            <person name="Gaut B.S."/>
            <person name="Morton B.R."/>
            <person name="Clegg M.T."/>
            <person name="Duvall M.R."/>
        </authorList>
    </citation>
    <scope>NUCLEOTIDE SEQUENCE [LARGE SCALE GENOMIC DNA]</scope>
    <source>
        <strain evidence="1">GP69</strain>
    </source>
</reference>
<accession>A0A2K4ZIW3</accession>
<protein>
    <submittedName>
        <fullName evidence="1">Uncharacterized protein</fullName>
    </submittedName>
</protein>